<dbReference type="AlphaFoldDB" id="A0A445F6D1"/>
<gene>
    <name evidence="4" type="ORF">D0Y65_054396</name>
</gene>
<dbReference type="Pfam" id="PF17232">
    <property type="entry name" value="Pep1_7"/>
    <property type="match status" value="1"/>
</dbReference>
<feature type="region of interest" description="Disordered" evidence="3">
    <location>
        <begin position="48"/>
        <end position="118"/>
    </location>
</feature>
<reference evidence="4 5" key="1">
    <citation type="submission" date="2018-09" db="EMBL/GenBank/DDBJ databases">
        <title>A high-quality reference genome of wild soybean provides a powerful tool to mine soybean genomes.</title>
        <authorList>
            <person name="Xie M."/>
            <person name="Chung C.Y.L."/>
            <person name="Li M.-W."/>
            <person name="Wong F.-L."/>
            <person name="Chan T.-F."/>
            <person name="Lam H.-M."/>
        </authorList>
    </citation>
    <scope>NUCLEOTIDE SEQUENCE [LARGE SCALE GENOMIC DNA]</scope>
    <source>
        <strain evidence="5">cv. W05</strain>
        <tissue evidence="4">Hypocotyl of etiolated seedlings</tissue>
    </source>
</reference>
<keyword evidence="2" id="KW-0611">Plant defense</keyword>
<dbReference type="PANTHER" id="PTHR35771">
    <property type="entry name" value="TRANSMEMBRANE PROTEIN-RELATED"/>
    <property type="match status" value="1"/>
</dbReference>
<evidence type="ECO:0000256" key="3">
    <source>
        <dbReference type="SAM" id="MobiDB-lite"/>
    </source>
</evidence>
<dbReference type="InterPro" id="IPR035176">
    <property type="entry name" value="PEP"/>
</dbReference>
<dbReference type="EMBL" id="QZWG01000020">
    <property type="protein sequence ID" value="RZB44387.1"/>
    <property type="molecule type" value="Genomic_DNA"/>
</dbReference>
<name>A0A445F6D1_GLYSO</name>
<comment type="similarity">
    <text evidence="1">Belongs to the brassicaceae elicitor peptide family.</text>
</comment>
<dbReference type="Proteomes" id="UP000289340">
    <property type="component" value="Chromosome 20"/>
</dbReference>
<protein>
    <recommendedName>
        <fullName evidence="6">Elicitor peptide 6</fullName>
    </recommendedName>
</protein>
<comment type="caution">
    <text evidence="4">The sequence shown here is derived from an EMBL/GenBank/DDBJ whole genome shotgun (WGS) entry which is preliminary data.</text>
</comment>
<proteinExistence type="inferred from homology"/>
<keyword evidence="5" id="KW-1185">Reference proteome</keyword>
<dbReference type="EMBL" id="QZWG01000020">
    <property type="protein sequence ID" value="RZB44385.1"/>
    <property type="molecule type" value="Genomic_DNA"/>
</dbReference>
<dbReference type="EMBL" id="QZWG01000020">
    <property type="protein sequence ID" value="RZB44386.1"/>
    <property type="molecule type" value="Genomic_DNA"/>
</dbReference>
<feature type="compositionally biased region" description="Polar residues" evidence="3">
    <location>
        <begin position="55"/>
        <end position="95"/>
    </location>
</feature>
<sequence length="118" mass="12810">MEGSSASSHEEERTATFYVYHPCYFLQQAFRALLRCLGIESEATMCSKAEEEKSSLSQTTAADDLITNSPSCNISHKNSQDAADPPSTTNQTIIIASSMARRGNRGSRISHGSGPQHN</sequence>
<accession>A0A445F6D1</accession>
<organism evidence="4 5">
    <name type="scientific">Glycine soja</name>
    <name type="common">Wild soybean</name>
    <dbReference type="NCBI Taxonomy" id="3848"/>
    <lineage>
        <taxon>Eukaryota</taxon>
        <taxon>Viridiplantae</taxon>
        <taxon>Streptophyta</taxon>
        <taxon>Embryophyta</taxon>
        <taxon>Tracheophyta</taxon>
        <taxon>Spermatophyta</taxon>
        <taxon>Magnoliopsida</taxon>
        <taxon>eudicotyledons</taxon>
        <taxon>Gunneridae</taxon>
        <taxon>Pentapetalae</taxon>
        <taxon>rosids</taxon>
        <taxon>fabids</taxon>
        <taxon>Fabales</taxon>
        <taxon>Fabaceae</taxon>
        <taxon>Papilionoideae</taxon>
        <taxon>50 kb inversion clade</taxon>
        <taxon>NPAAA clade</taxon>
        <taxon>indigoferoid/millettioid clade</taxon>
        <taxon>Phaseoleae</taxon>
        <taxon>Glycine</taxon>
        <taxon>Glycine subgen. Soja</taxon>
    </lineage>
</organism>
<evidence type="ECO:0000256" key="2">
    <source>
        <dbReference type="ARBA" id="ARBA00022821"/>
    </source>
</evidence>
<evidence type="ECO:0000256" key="1">
    <source>
        <dbReference type="ARBA" id="ARBA00011021"/>
    </source>
</evidence>
<dbReference type="PANTHER" id="PTHR35771:SF2">
    <property type="entry name" value="ELICITOR PEPTIDE 6"/>
    <property type="match status" value="1"/>
</dbReference>
<evidence type="ECO:0000313" key="5">
    <source>
        <dbReference type="Proteomes" id="UP000289340"/>
    </source>
</evidence>
<evidence type="ECO:0008006" key="6">
    <source>
        <dbReference type="Google" id="ProtNLM"/>
    </source>
</evidence>
<evidence type="ECO:0000313" key="4">
    <source>
        <dbReference type="EMBL" id="RZB44385.1"/>
    </source>
</evidence>
<dbReference type="GO" id="GO:0045087">
    <property type="term" value="P:innate immune response"/>
    <property type="evidence" value="ECO:0007669"/>
    <property type="project" value="InterPro"/>
</dbReference>